<dbReference type="Proteomes" id="UP000503447">
    <property type="component" value="Chromosome"/>
</dbReference>
<dbReference type="PANTHER" id="PTHR43737">
    <property type="entry name" value="BLL7424 PROTEIN"/>
    <property type="match status" value="1"/>
</dbReference>
<gene>
    <name evidence="1" type="ORF">FTUN_3447</name>
</gene>
<dbReference type="PROSITE" id="PS51318">
    <property type="entry name" value="TAT"/>
    <property type="match status" value="1"/>
</dbReference>
<name>A0A6M5YRG9_9BACT</name>
<evidence type="ECO:0008006" key="3">
    <source>
        <dbReference type="Google" id="ProtNLM"/>
    </source>
</evidence>
<dbReference type="EMBL" id="CP053452">
    <property type="protein sequence ID" value="QJW95893.1"/>
    <property type="molecule type" value="Genomic_DNA"/>
</dbReference>
<organism evidence="1 2">
    <name type="scientific">Frigoriglobus tundricola</name>
    <dbReference type="NCBI Taxonomy" id="2774151"/>
    <lineage>
        <taxon>Bacteria</taxon>
        <taxon>Pseudomonadati</taxon>
        <taxon>Planctomycetota</taxon>
        <taxon>Planctomycetia</taxon>
        <taxon>Gemmatales</taxon>
        <taxon>Gemmataceae</taxon>
        <taxon>Frigoriglobus</taxon>
    </lineage>
</organism>
<keyword evidence="2" id="KW-1185">Reference proteome</keyword>
<evidence type="ECO:0000313" key="1">
    <source>
        <dbReference type="EMBL" id="QJW95893.1"/>
    </source>
</evidence>
<dbReference type="Pfam" id="PF07394">
    <property type="entry name" value="DUF1501"/>
    <property type="match status" value="1"/>
</dbReference>
<dbReference type="KEGG" id="ftj:FTUN_3447"/>
<protein>
    <recommendedName>
        <fullName evidence="3">DUF1501 domain-containing protein</fullName>
    </recommendedName>
</protein>
<accession>A0A6M5YRG9</accession>
<reference evidence="2" key="1">
    <citation type="submission" date="2020-05" db="EMBL/GenBank/DDBJ databases">
        <title>Frigoriglobus tundricola gen. nov., sp. nov., a psychrotolerant cellulolytic planctomycete of the family Gemmataceae with two divergent copies of 16S rRNA gene.</title>
        <authorList>
            <person name="Kulichevskaya I.S."/>
            <person name="Ivanova A.A."/>
            <person name="Naumoff D.G."/>
            <person name="Beletsky A.V."/>
            <person name="Rijpstra W.I.C."/>
            <person name="Sinninghe Damste J.S."/>
            <person name="Mardanov A.V."/>
            <person name="Ravin N.V."/>
            <person name="Dedysh S.N."/>
        </authorList>
    </citation>
    <scope>NUCLEOTIDE SEQUENCE [LARGE SCALE GENOMIC DNA]</scope>
    <source>
        <strain evidence="2">PL17</strain>
    </source>
</reference>
<dbReference type="InterPro" id="IPR010869">
    <property type="entry name" value="DUF1501"/>
</dbReference>
<dbReference type="RefSeq" id="WP_171471573.1">
    <property type="nucleotide sequence ID" value="NZ_CP053452.2"/>
</dbReference>
<dbReference type="InterPro" id="IPR006311">
    <property type="entry name" value="TAT_signal"/>
</dbReference>
<dbReference type="PANTHER" id="PTHR43737:SF1">
    <property type="entry name" value="DUF1501 DOMAIN-CONTAINING PROTEIN"/>
    <property type="match status" value="1"/>
</dbReference>
<sequence>MTTRRDFLRGSSLLGFGATVPGFLGRTALAAPNADKPGAKDTVLVVVQLTGGNDGLNTVVPFTSPDYYKLRPTIAIAKDQVKKLTDDIGFHPAMGELAKLYTDEGAVCVVQGVGYPNPNQSHFRSMDIWHAASTAETLTEGWLGKALKKRPVPGFHLAGGNEVAPLALAGAPVRVPSVTSLDDFKLKTIGATGADTAAQKGVITAVADPKAPDPKAGTPNLLDFVARTQMNTYASSEKLASIGKNYTPKVPYPNSALANKLKLAAQLIDAGIGARLFYVSIDGFDTHAGQGGATGAHANLLTQVSESISAFYRDLAGRGHKDRVCVMTFSEFGRRSYENGSKGTDHGAGAPMLLVGGTVKAGVNGTHPSLTGLKEGNLVHGTDFRQVYAAVLEKWLGVDSKPIVGDGFKPVEVFA</sequence>
<proteinExistence type="predicted"/>
<dbReference type="AlphaFoldDB" id="A0A6M5YRG9"/>
<evidence type="ECO:0000313" key="2">
    <source>
        <dbReference type="Proteomes" id="UP000503447"/>
    </source>
</evidence>